<keyword evidence="2 6" id="KW-1003">Cell membrane</keyword>
<accession>A0AA49JG79</accession>
<organism evidence="8">
    <name type="scientific">Roseihalotalea indica</name>
    <dbReference type="NCBI Taxonomy" id="2867963"/>
    <lineage>
        <taxon>Bacteria</taxon>
        <taxon>Pseudomonadati</taxon>
        <taxon>Bacteroidota</taxon>
        <taxon>Cytophagia</taxon>
        <taxon>Cytophagales</taxon>
        <taxon>Catalimonadaceae</taxon>
        <taxon>Roseihalotalea</taxon>
    </lineage>
</organism>
<feature type="transmembrane region" description="Helical" evidence="6">
    <location>
        <begin position="21"/>
        <end position="42"/>
    </location>
</feature>
<keyword evidence="3 6" id="KW-0812">Transmembrane</keyword>
<evidence type="ECO:0000256" key="2">
    <source>
        <dbReference type="ARBA" id="ARBA00022475"/>
    </source>
</evidence>
<dbReference type="GO" id="GO:0005886">
    <property type="term" value="C:plasma membrane"/>
    <property type="evidence" value="ECO:0007669"/>
    <property type="project" value="UniProtKB-SubCell"/>
</dbReference>
<dbReference type="PANTHER" id="PTHR12677">
    <property type="entry name" value="GOLGI APPARATUS MEMBRANE PROTEIN TVP38-RELATED"/>
    <property type="match status" value="1"/>
</dbReference>
<proteinExistence type="inferred from homology"/>
<evidence type="ECO:0000256" key="6">
    <source>
        <dbReference type="RuleBase" id="RU366058"/>
    </source>
</evidence>
<dbReference type="InterPro" id="IPR015414">
    <property type="entry name" value="TMEM64"/>
</dbReference>
<feature type="transmembrane region" description="Helical" evidence="6">
    <location>
        <begin position="73"/>
        <end position="100"/>
    </location>
</feature>
<feature type="transmembrane region" description="Helical" evidence="6">
    <location>
        <begin position="112"/>
        <end position="136"/>
    </location>
</feature>
<keyword evidence="4 6" id="KW-1133">Transmembrane helix</keyword>
<feature type="transmembrane region" description="Helical" evidence="6">
    <location>
        <begin position="156"/>
        <end position="179"/>
    </location>
</feature>
<name>A0AA49JG79_9BACT</name>
<dbReference type="AlphaFoldDB" id="A0AA49JG79"/>
<comment type="subcellular location">
    <subcellularLocation>
        <location evidence="1 6">Cell membrane</location>
        <topology evidence="1 6">Multi-pass membrane protein</topology>
    </subcellularLocation>
</comment>
<dbReference type="EMBL" id="CP120682">
    <property type="protein sequence ID" value="WKN36714.1"/>
    <property type="molecule type" value="Genomic_DNA"/>
</dbReference>
<comment type="similarity">
    <text evidence="6">Belongs to the TVP38/TMEM64 family.</text>
</comment>
<evidence type="ECO:0000256" key="1">
    <source>
        <dbReference type="ARBA" id="ARBA00004651"/>
    </source>
</evidence>
<sequence>MPTQKIRKQATNEEETQRSQSRLIFIISGGILLALVLCYFFVNDFKQFVDEAIRILTSDDQEEIKNWVSGFGFWGPVFIIGAMTAQMFLIIIPSVVLMVVSALAYGPWWGSVISYVAVVVAATIAYFIGVHANNAFIDKLIGEKNEKKVESYIQKYGSWAIVLFRLSPFLSNDAISFVAGIGHMRFLKFIVATSAGIIPLIGMIAFLGKNTDRLQTGMLWISAATLVGFVIYFLIKRQKKKTT</sequence>
<reference evidence="8" key="2">
    <citation type="journal article" date="2024" name="Antonie Van Leeuwenhoek">
        <title>Roseihalotalea indica gen. nov., sp. nov., a halophilic Bacteroidetes from mesopelagic Southwest Indian Ocean with higher carbohydrate metabolic potential.</title>
        <authorList>
            <person name="Chen B."/>
            <person name="Zhang M."/>
            <person name="Lin D."/>
            <person name="Ye J."/>
            <person name="Tang K."/>
        </authorList>
    </citation>
    <scope>NUCLEOTIDE SEQUENCE</scope>
    <source>
        <strain evidence="8">TK19036</strain>
    </source>
</reference>
<feature type="transmembrane region" description="Helical" evidence="6">
    <location>
        <begin position="186"/>
        <end position="206"/>
    </location>
</feature>
<feature type="transmembrane region" description="Helical" evidence="6">
    <location>
        <begin position="218"/>
        <end position="235"/>
    </location>
</feature>
<dbReference type="InterPro" id="IPR032816">
    <property type="entry name" value="VTT_dom"/>
</dbReference>
<evidence type="ECO:0000256" key="4">
    <source>
        <dbReference type="ARBA" id="ARBA00022989"/>
    </source>
</evidence>
<evidence type="ECO:0000313" key="8">
    <source>
        <dbReference type="EMBL" id="WKN36714.1"/>
    </source>
</evidence>
<evidence type="ECO:0000256" key="5">
    <source>
        <dbReference type="ARBA" id="ARBA00023136"/>
    </source>
</evidence>
<dbReference type="Pfam" id="PF09335">
    <property type="entry name" value="VTT_dom"/>
    <property type="match status" value="1"/>
</dbReference>
<gene>
    <name evidence="8" type="ORF">K4G66_30585</name>
</gene>
<reference evidence="8" key="1">
    <citation type="journal article" date="2023" name="Comput. Struct. Biotechnol. J.">
        <title>Discovery of a novel marine Bacteroidetes with a rich repertoire of carbohydrate-active enzymes.</title>
        <authorList>
            <person name="Chen B."/>
            <person name="Liu G."/>
            <person name="Chen Q."/>
            <person name="Wang H."/>
            <person name="Liu L."/>
            <person name="Tang K."/>
        </authorList>
    </citation>
    <scope>NUCLEOTIDE SEQUENCE</scope>
    <source>
        <strain evidence="8">TK19036</strain>
    </source>
</reference>
<evidence type="ECO:0000256" key="3">
    <source>
        <dbReference type="ARBA" id="ARBA00022692"/>
    </source>
</evidence>
<keyword evidence="5 6" id="KW-0472">Membrane</keyword>
<feature type="domain" description="VTT" evidence="7">
    <location>
        <begin position="92"/>
        <end position="209"/>
    </location>
</feature>
<protein>
    <recommendedName>
        <fullName evidence="6">TVP38/TMEM64 family membrane protein</fullName>
    </recommendedName>
</protein>
<dbReference type="PANTHER" id="PTHR12677:SF59">
    <property type="entry name" value="GOLGI APPARATUS MEMBRANE PROTEIN TVP38-RELATED"/>
    <property type="match status" value="1"/>
</dbReference>
<evidence type="ECO:0000259" key="7">
    <source>
        <dbReference type="Pfam" id="PF09335"/>
    </source>
</evidence>